<dbReference type="EMBL" id="JAIQCJ010001017">
    <property type="protein sequence ID" value="KAJ8793075.1"/>
    <property type="molecule type" value="Genomic_DNA"/>
</dbReference>
<proteinExistence type="predicted"/>
<evidence type="ECO:0000313" key="3">
    <source>
        <dbReference type="Proteomes" id="UP001159641"/>
    </source>
</evidence>
<evidence type="ECO:0000256" key="1">
    <source>
        <dbReference type="SAM" id="MobiDB-lite"/>
    </source>
</evidence>
<dbReference type="Proteomes" id="UP001159641">
    <property type="component" value="Unassembled WGS sequence"/>
</dbReference>
<name>A0AB34HPP3_ESCRO</name>
<organism evidence="2 3">
    <name type="scientific">Eschrichtius robustus</name>
    <name type="common">California gray whale</name>
    <name type="synonym">Eschrichtius gibbosus</name>
    <dbReference type="NCBI Taxonomy" id="9764"/>
    <lineage>
        <taxon>Eukaryota</taxon>
        <taxon>Metazoa</taxon>
        <taxon>Chordata</taxon>
        <taxon>Craniata</taxon>
        <taxon>Vertebrata</taxon>
        <taxon>Euteleostomi</taxon>
        <taxon>Mammalia</taxon>
        <taxon>Eutheria</taxon>
        <taxon>Laurasiatheria</taxon>
        <taxon>Artiodactyla</taxon>
        <taxon>Whippomorpha</taxon>
        <taxon>Cetacea</taxon>
        <taxon>Mysticeti</taxon>
        <taxon>Eschrichtiidae</taxon>
        <taxon>Eschrichtius</taxon>
    </lineage>
</organism>
<sequence>MGTDSQRGRGATSFPAVSPSVPCSCRLPHDTPATPTGPITSVASADVAHDSVVLWVGLGILVVSTHTTLSVSQEAPVDLAEEAPGSRLGEAEGAMKAEAAQLPGTRLSGLGYPQSEKAPAVPAPHTNFLQNSLSWGSFGGALSPE</sequence>
<gene>
    <name evidence="2" type="ORF">J1605_003752</name>
</gene>
<comment type="caution">
    <text evidence="2">The sequence shown here is derived from an EMBL/GenBank/DDBJ whole genome shotgun (WGS) entry which is preliminary data.</text>
</comment>
<dbReference type="AlphaFoldDB" id="A0AB34HPP3"/>
<feature type="region of interest" description="Disordered" evidence="1">
    <location>
        <begin position="77"/>
        <end position="98"/>
    </location>
</feature>
<evidence type="ECO:0000313" key="2">
    <source>
        <dbReference type="EMBL" id="KAJ8793075.1"/>
    </source>
</evidence>
<protein>
    <submittedName>
        <fullName evidence="2">Uncharacterized protein</fullName>
    </submittedName>
</protein>
<feature type="region of interest" description="Disordered" evidence="1">
    <location>
        <begin position="1"/>
        <end position="23"/>
    </location>
</feature>
<keyword evidence="3" id="KW-1185">Reference proteome</keyword>
<reference evidence="2 3" key="1">
    <citation type="submission" date="2022-11" db="EMBL/GenBank/DDBJ databases">
        <title>Whole genome sequence of Eschrichtius robustus ER-17-0199.</title>
        <authorList>
            <person name="Bruniche-Olsen A."/>
            <person name="Black A.N."/>
            <person name="Fields C.J."/>
            <person name="Walden K."/>
            <person name="Dewoody J.A."/>
        </authorList>
    </citation>
    <scope>NUCLEOTIDE SEQUENCE [LARGE SCALE GENOMIC DNA]</scope>
    <source>
        <strain evidence="2">ER-17-0199</strain>
        <tissue evidence="2">Blubber</tissue>
    </source>
</reference>
<accession>A0AB34HPP3</accession>